<evidence type="ECO:0000259" key="11">
    <source>
        <dbReference type="PROSITE" id="PS50054"/>
    </source>
</evidence>
<keyword evidence="5" id="KW-0378">Hydrolase</keyword>
<evidence type="ECO:0000256" key="1">
    <source>
        <dbReference type="ARBA" id="ARBA00004123"/>
    </source>
</evidence>
<evidence type="ECO:0000256" key="4">
    <source>
        <dbReference type="ARBA" id="ARBA00022490"/>
    </source>
</evidence>
<dbReference type="PANTHER" id="PTHR10159">
    <property type="entry name" value="DUAL SPECIFICITY PROTEIN PHOSPHATASE"/>
    <property type="match status" value="1"/>
</dbReference>
<evidence type="ECO:0000256" key="9">
    <source>
        <dbReference type="ARBA" id="ARBA00048336"/>
    </source>
</evidence>
<reference evidence="13 14" key="1">
    <citation type="submission" date="2021-07" db="EMBL/GenBank/DDBJ databases">
        <title>The Aristolochia fimbriata genome: insights into angiosperm evolution, floral development and chemical biosynthesis.</title>
        <authorList>
            <person name="Jiao Y."/>
        </authorList>
    </citation>
    <scope>NUCLEOTIDE SEQUENCE [LARGE SCALE GENOMIC DNA]</scope>
    <source>
        <strain evidence="13">IBCAS-2021</strain>
        <tissue evidence="13">Leaf</tissue>
    </source>
</reference>
<feature type="domain" description="Tyrosine specific protein phosphatases" evidence="12">
    <location>
        <begin position="92"/>
        <end position="150"/>
    </location>
</feature>
<dbReference type="InterPro" id="IPR000340">
    <property type="entry name" value="Dual-sp_phosphatase_cat-dom"/>
</dbReference>
<keyword evidence="14" id="KW-1185">Reference proteome</keyword>
<comment type="catalytic activity">
    <reaction evidence="9">
        <text>O-phospho-L-threonyl-[protein] + H2O = L-threonyl-[protein] + phosphate</text>
        <dbReference type="Rhea" id="RHEA:47004"/>
        <dbReference type="Rhea" id="RHEA-COMP:11060"/>
        <dbReference type="Rhea" id="RHEA-COMP:11605"/>
        <dbReference type="ChEBI" id="CHEBI:15377"/>
        <dbReference type="ChEBI" id="CHEBI:30013"/>
        <dbReference type="ChEBI" id="CHEBI:43474"/>
        <dbReference type="ChEBI" id="CHEBI:61977"/>
        <dbReference type="EC" id="3.1.3.16"/>
    </reaction>
</comment>
<comment type="subcellular location">
    <subcellularLocation>
        <location evidence="2">Cytoplasm</location>
    </subcellularLocation>
    <subcellularLocation>
        <location evidence="1">Nucleus</location>
    </subcellularLocation>
</comment>
<dbReference type="GO" id="GO:0005634">
    <property type="term" value="C:nucleus"/>
    <property type="evidence" value="ECO:0007669"/>
    <property type="project" value="UniProtKB-SubCell"/>
</dbReference>
<dbReference type="SMART" id="SM00195">
    <property type="entry name" value="DSPc"/>
    <property type="match status" value="1"/>
</dbReference>
<dbReference type="FunFam" id="3.90.190.10:FF:000056">
    <property type="entry name" value="Dual specificity phosphatase 12"/>
    <property type="match status" value="1"/>
</dbReference>
<dbReference type="GO" id="GO:0033550">
    <property type="term" value="F:MAP kinase tyrosine phosphatase activity"/>
    <property type="evidence" value="ECO:0007669"/>
    <property type="project" value="TreeGrafter"/>
</dbReference>
<keyword evidence="7" id="KW-0539">Nucleus</keyword>
<keyword evidence="6" id="KW-0904">Protein phosphatase</keyword>
<dbReference type="Proteomes" id="UP000825729">
    <property type="component" value="Unassembled WGS sequence"/>
</dbReference>
<evidence type="ECO:0000256" key="3">
    <source>
        <dbReference type="ARBA" id="ARBA00008601"/>
    </source>
</evidence>
<dbReference type="AlphaFoldDB" id="A0AAV7FA56"/>
<dbReference type="GO" id="GO:0005737">
    <property type="term" value="C:cytoplasm"/>
    <property type="evidence" value="ECO:0007669"/>
    <property type="project" value="UniProtKB-SubCell"/>
</dbReference>
<dbReference type="PRINTS" id="PR01908">
    <property type="entry name" value="ADSPHPHTASE"/>
</dbReference>
<evidence type="ECO:0000259" key="12">
    <source>
        <dbReference type="PROSITE" id="PS50056"/>
    </source>
</evidence>
<sequence>MAQIDDIYKNRVSKLLQAFLVTKYAKEDNIPCKIEEGLFLGSVGVACNKELLKSLNVTHILVVAQSLEPAHPNDFIYKKIEVLDSPQTNLEQYFSECFDFINEAKRSGGGVLVHCFAGRSRSVTIILAYLMKTHHMSLSQALDLVKGRRPEISPNHGFITQLRKFERALGVNPN</sequence>
<keyword evidence="4" id="KW-0963">Cytoplasm</keyword>
<evidence type="ECO:0000313" key="14">
    <source>
        <dbReference type="Proteomes" id="UP000825729"/>
    </source>
</evidence>
<dbReference type="PROSITE" id="PS50054">
    <property type="entry name" value="TYR_PHOSPHATASE_DUAL"/>
    <property type="match status" value="1"/>
</dbReference>
<dbReference type="GO" id="GO:0008330">
    <property type="term" value="F:protein tyrosine/threonine phosphatase activity"/>
    <property type="evidence" value="ECO:0007669"/>
    <property type="project" value="TreeGrafter"/>
</dbReference>
<evidence type="ECO:0000256" key="8">
    <source>
        <dbReference type="ARBA" id="ARBA00047761"/>
    </source>
</evidence>
<dbReference type="GO" id="GO:0017017">
    <property type="term" value="F:MAP kinase tyrosine/serine/threonine phosphatase activity"/>
    <property type="evidence" value="ECO:0007669"/>
    <property type="project" value="TreeGrafter"/>
</dbReference>
<dbReference type="SUPFAM" id="SSF52799">
    <property type="entry name" value="(Phosphotyrosine protein) phosphatases II"/>
    <property type="match status" value="1"/>
</dbReference>
<comment type="similarity">
    <text evidence="3">Belongs to the protein-tyrosine phosphatase family. Non-receptor class dual specificity subfamily.</text>
</comment>
<accession>A0AAV7FA56</accession>
<dbReference type="InterPro" id="IPR020422">
    <property type="entry name" value="TYR_PHOSPHATASE_DUAL_dom"/>
</dbReference>
<dbReference type="GO" id="GO:0043409">
    <property type="term" value="P:negative regulation of MAPK cascade"/>
    <property type="evidence" value="ECO:0007669"/>
    <property type="project" value="TreeGrafter"/>
</dbReference>
<comment type="catalytic activity">
    <reaction evidence="8">
        <text>O-phospho-L-seryl-[protein] + H2O = L-seryl-[protein] + phosphate</text>
        <dbReference type="Rhea" id="RHEA:20629"/>
        <dbReference type="Rhea" id="RHEA-COMP:9863"/>
        <dbReference type="Rhea" id="RHEA-COMP:11604"/>
        <dbReference type="ChEBI" id="CHEBI:15377"/>
        <dbReference type="ChEBI" id="CHEBI:29999"/>
        <dbReference type="ChEBI" id="CHEBI:43474"/>
        <dbReference type="ChEBI" id="CHEBI:83421"/>
        <dbReference type="EC" id="3.1.3.16"/>
    </reaction>
</comment>
<evidence type="ECO:0008006" key="15">
    <source>
        <dbReference type="Google" id="ProtNLM"/>
    </source>
</evidence>
<name>A0AAV7FA56_ARIFI</name>
<evidence type="ECO:0000256" key="7">
    <source>
        <dbReference type="ARBA" id="ARBA00023242"/>
    </source>
</evidence>
<evidence type="ECO:0000256" key="2">
    <source>
        <dbReference type="ARBA" id="ARBA00004496"/>
    </source>
</evidence>
<dbReference type="EMBL" id="JAINDJ010000002">
    <property type="protein sequence ID" value="KAG9457988.1"/>
    <property type="molecule type" value="Genomic_DNA"/>
</dbReference>
<evidence type="ECO:0000256" key="10">
    <source>
        <dbReference type="ARBA" id="ARBA00051722"/>
    </source>
</evidence>
<dbReference type="PANTHER" id="PTHR10159:SF511">
    <property type="entry name" value="DUAL SPECIFICITY PROTEIN PHOSPHATASE 1"/>
    <property type="match status" value="1"/>
</dbReference>
<dbReference type="GO" id="GO:0004722">
    <property type="term" value="F:protein serine/threonine phosphatase activity"/>
    <property type="evidence" value="ECO:0007669"/>
    <property type="project" value="UniProtKB-EC"/>
</dbReference>
<dbReference type="CDD" id="cd14498">
    <property type="entry name" value="DSP"/>
    <property type="match status" value="1"/>
</dbReference>
<dbReference type="Pfam" id="PF00782">
    <property type="entry name" value="DSPc"/>
    <property type="match status" value="1"/>
</dbReference>
<protein>
    <recommendedName>
        <fullName evidence="15">Dual specificity protein phosphatase 1</fullName>
    </recommendedName>
</protein>
<gene>
    <name evidence="13" type="ORF">H6P81_002496</name>
</gene>
<comment type="catalytic activity">
    <reaction evidence="10">
        <text>O-phospho-L-tyrosyl-[protein] + H2O = L-tyrosyl-[protein] + phosphate</text>
        <dbReference type="Rhea" id="RHEA:10684"/>
        <dbReference type="Rhea" id="RHEA-COMP:10136"/>
        <dbReference type="Rhea" id="RHEA-COMP:20101"/>
        <dbReference type="ChEBI" id="CHEBI:15377"/>
        <dbReference type="ChEBI" id="CHEBI:43474"/>
        <dbReference type="ChEBI" id="CHEBI:46858"/>
        <dbReference type="ChEBI" id="CHEBI:61978"/>
        <dbReference type="EC" id="3.1.3.48"/>
    </reaction>
</comment>
<organism evidence="13 14">
    <name type="scientific">Aristolochia fimbriata</name>
    <name type="common">White veined hardy Dutchman's pipe vine</name>
    <dbReference type="NCBI Taxonomy" id="158543"/>
    <lineage>
        <taxon>Eukaryota</taxon>
        <taxon>Viridiplantae</taxon>
        <taxon>Streptophyta</taxon>
        <taxon>Embryophyta</taxon>
        <taxon>Tracheophyta</taxon>
        <taxon>Spermatophyta</taxon>
        <taxon>Magnoliopsida</taxon>
        <taxon>Magnoliidae</taxon>
        <taxon>Piperales</taxon>
        <taxon>Aristolochiaceae</taxon>
        <taxon>Aristolochia</taxon>
    </lineage>
</organism>
<evidence type="ECO:0000313" key="13">
    <source>
        <dbReference type="EMBL" id="KAG9457988.1"/>
    </source>
</evidence>
<dbReference type="InterPro" id="IPR000387">
    <property type="entry name" value="Tyr_Pase_dom"/>
</dbReference>
<evidence type="ECO:0000256" key="5">
    <source>
        <dbReference type="ARBA" id="ARBA00022801"/>
    </source>
</evidence>
<dbReference type="Gene3D" id="3.90.190.10">
    <property type="entry name" value="Protein tyrosine phosphatase superfamily"/>
    <property type="match status" value="1"/>
</dbReference>
<dbReference type="PROSITE" id="PS50056">
    <property type="entry name" value="TYR_PHOSPHATASE_2"/>
    <property type="match status" value="1"/>
</dbReference>
<comment type="caution">
    <text evidence="13">The sequence shown here is derived from an EMBL/GenBank/DDBJ whole genome shotgun (WGS) entry which is preliminary data.</text>
</comment>
<proteinExistence type="inferred from homology"/>
<evidence type="ECO:0000256" key="6">
    <source>
        <dbReference type="ARBA" id="ARBA00022912"/>
    </source>
</evidence>
<dbReference type="InterPro" id="IPR029021">
    <property type="entry name" value="Prot-tyrosine_phosphatase-like"/>
</dbReference>
<feature type="domain" description="Tyrosine-protein phosphatase" evidence="11">
    <location>
        <begin position="30"/>
        <end position="171"/>
    </location>
</feature>